<keyword evidence="2" id="KW-1185">Reference proteome</keyword>
<dbReference type="EMBL" id="CM042012">
    <property type="protein sequence ID" value="KAI3753499.1"/>
    <property type="molecule type" value="Genomic_DNA"/>
</dbReference>
<accession>A0ACB9E3K9</accession>
<reference evidence="1 2" key="2">
    <citation type="journal article" date="2022" name="Mol. Ecol. Resour.">
        <title>The genomes of chicory, endive, great burdock and yacon provide insights into Asteraceae paleo-polyploidization history and plant inulin production.</title>
        <authorList>
            <person name="Fan W."/>
            <person name="Wang S."/>
            <person name="Wang H."/>
            <person name="Wang A."/>
            <person name="Jiang F."/>
            <person name="Liu H."/>
            <person name="Zhao H."/>
            <person name="Xu D."/>
            <person name="Zhang Y."/>
        </authorList>
    </citation>
    <scope>NUCLEOTIDE SEQUENCE [LARGE SCALE GENOMIC DNA]</scope>
    <source>
        <strain evidence="2">cv. Punajuju</strain>
        <tissue evidence="1">Leaves</tissue>
    </source>
</reference>
<reference evidence="2" key="1">
    <citation type="journal article" date="2022" name="Mol. Ecol. Resour.">
        <title>The genomes of chicory, endive, great burdock and yacon provide insights into Asteraceae palaeo-polyploidization history and plant inulin production.</title>
        <authorList>
            <person name="Fan W."/>
            <person name="Wang S."/>
            <person name="Wang H."/>
            <person name="Wang A."/>
            <person name="Jiang F."/>
            <person name="Liu H."/>
            <person name="Zhao H."/>
            <person name="Xu D."/>
            <person name="Zhang Y."/>
        </authorList>
    </citation>
    <scope>NUCLEOTIDE SEQUENCE [LARGE SCALE GENOMIC DNA]</scope>
    <source>
        <strain evidence="2">cv. Punajuju</strain>
    </source>
</reference>
<proteinExistence type="predicted"/>
<dbReference type="Proteomes" id="UP001055811">
    <property type="component" value="Linkage Group LG04"/>
</dbReference>
<evidence type="ECO:0000313" key="2">
    <source>
        <dbReference type="Proteomes" id="UP001055811"/>
    </source>
</evidence>
<gene>
    <name evidence="1" type="ORF">L2E82_25553</name>
</gene>
<name>A0ACB9E3K9_CICIN</name>
<comment type="caution">
    <text evidence="1">The sequence shown here is derived from an EMBL/GenBank/DDBJ whole genome shotgun (WGS) entry which is preliminary data.</text>
</comment>
<sequence>MVADVKDFNHELEEQRRTSVEIKKFGVEEIDYFLCISRFCSGMLFIDRIWTEPEPENLKLLTKDCNTESVGKLLNAIWGITDPTELPPAAGVSPLPGLQAAQPPPPTQPVGVPSGRPNSNPLDLFPQRLAYDFLANYIFLTVGGVGSGTDLIVQRVEFVQEVDKRSHLMDLLEAQKENDSNTKAFTLVFVETKKESVPLNIGSIAMASPPPQSTMIDHNRKMTQSVGLLSYTFLRRPGQDDVIVPMIDFDISKHWAEPLVYGSHDDWSTNLNTILEWSPFATKDDLMQQFEDIGSHGTKAT</sequence>
<protein>
    <submittedName>
        <fullName evidence="1">Uncharacterized protein</fullName>
    </submittedName>
</protein>
<evidence type="ECO:0000313" key="1">
    <source>
        <dbReference type="EMBL" id="KAI3753499.1"/>
    </source>
</evidence>
<organism evidence="1 2">
    <name type="scientific">Cichorium intybus</name>
    <name type="common">Chicory</name>
    <dbReference type="NCBI Taxonomy" id="13427"/>
    <lineage>
        <taxon>Eukaryota</taxon>
        <taxon>Viridiplantae</taxon>
        <taxon>Streptophyta</taxon>
        <taxon>Embryophyta</taxon>
        <taxon>Tracheophyta</taxon>
        <taxon>Spermatophyta</taxon>
        <taxon>Magnoliopsida</taxon>
        <taxon>eudicotyledons</taxon>
        <taxon>Gunneridae</taxon>
        <taxon>Pentapetalae</taxon>
        <taxon>asterids</taxon>
        <taxon>campanulids</taxon>
        <taxon>Asterales</taxon>
        <taxon>Asteraceae</taxon>
        <taxon>Cichorioideae</taxon>
        <taxon>Cichorieae</taxon>
        <taxon>Cichoriinae</taxon>
        <taxon>Cichorium</taxon>
    </lineage>
</organism>